<dbReference type="EMBL" id="SHOA02000002">
    <property type="protein sequence ID" value="TDH64889.1"/>
    <property type="molecule type" value="Genomic_DNA"/>
</dbReference>
<comment type="caution">
    <text evidence="2">The sequence shown here is derived from an EMBL/GenBank/DDBJ whole genome shotgun (WGS) entry which is preliminary data.</text>
</comment>
<evidence type="ECO:0000313" key="3">
    <source>
        <dbReference type="Proteomes" id="UP000294530"/>
    </source>
</evidence>
<evidence type="ECO:0000256" key="1">
    <source>
        <dbReference type="SAM" id="SignalP"/>
    </source>
</evidence>
<feature type="signal peptide" evidence="1">
    <location>
        <begin position="1"/>
        <end position="19"/>
    </location>
</feature>
<protein>
    <submittedName>
        <fullName evidence="2">Uncharacterized protein</fullName>
    </submittedName>
</protein>
<dbReference type="Proteomes" id="UP000294530">
    <property type="component" value="Unassembled WGS sequence"/>
</dbReference>
<evidence type="ECO:0000313" key="2">
    <source>
        <dbReference type="EMBL" id="TDH64889.1"/>
    </source>
</evidence>
<dbReference type="GeneID" id="94347774"/>
<accession>A0A976IAX5</accession>
<reference evidence="2 3" key="1">
    <citation type="journal article" date="2021" name="Genome Biol.">
        <title>AFLAP: assembly-free linkage analysis pipeline using k-mers from genome sequencing data.</title>
        <authorList>
            <person name="Fletcher K."/>
            <person name="Zhang L."/>
            <person name="Gil J."/>
            <person name="Han R."/>
            <person name="Cavanaugh K."/>
            <person name="Michelmore R."/>
        </authorList>
    </citation>
    <scope>NUCLEOTIDE SEQUENCE [LARGE SCALE GENOMIC DNA]</scope>
    <source>
        <strain evidence="2 3">SF5</strain>
    </source>
</reference>
<organism evidence="2 3">
    <name type="scientific">Bremia lactucae</name>
    <name type="common">Lettuce downy mildew</name>
    <dbReference type="NCBI Taxonomy" id="4779"/>
    <lineage>
        <taxon>Eukaryota</taxon>
        <taxon>Sar</taxon>
        <taxon>Stramenopiles</taxon>
        <taxon>Oomycota</taxon>
        <taxon>Peronosporomycetes</taxon>
        <taxon>Peronosporales</taxon>
        <taxon>Peronosporaceae</taxon>
        <taxon>Bremia</taxon>
    </lineage>
</organism>
<dbReference type="AlphaFoldDB" id="A0A976IAX5"/>
<dbReference type="KEGG" id="blac:94347774"/>
<proteinExistence type="predicted"/>
<gene>
    <name evidence="2" type="ORF">CCR75_004013</name>
</gene>
<dbReference type="RefSeq" id="XP_067814388.1">
    <property type="nucleotide sequence ID" value="XM_067962103.1"/>
</dbReference>
<sequence length="61" mass="7473">MGWPPFSSMLISWIRFTMARNSEAFQPYLFPMGWSQAVLRQEFEKWKEFLRKPRHTLTQHL</sequence>
<keyword evidence="3" id="KW-1185">Reference proteome</keyword>
<feature type="chain" id="PRO_5037133745" evidence="1">
    <location>
        <begin position="20"/>
        <end position="61"/>
    </location>
</feature>
<name>A0A976IAX5_BRELC</name>
<keyword evidence="1" id="KW-0732">Signal</keyword>